<name>A0A8T2U765_CERRI</name>
<accession>A0A8T2U765</accession>
<comment type="caution">
    <text evidence="1">The sequence shown here is derived from an EMBL/GenBank/DDBJ whole genome shotgun (WGS) entry which is preliminary data.</text>
</comment>
<evidence type="ECO:0000313" key="2">
    <source>
        <dbReference type="Proteomes" id="UP000825935"/>
    </source>
</evidence>
<dbReference type="EMBL" id="CM035413">
    <property type="protein sequence ID" value="KAH7431202.1"/>
    <property type="molecule type" value="Genomic_DNA"/>
</dbReference>
<protein>
    <submittedName>
        <fullName evidence="1">Uncharacterized protein</fullName>
    </submittedName>
</protein>
<dbReference type="AlphaFoldDB" id="A0A8T2U765"/>
<proteinExistence type="predicted"/>
<keyword evidence="2" id="KW-1185">Reference proteome</keyword>
<reference evidence="1" key="1">
    <citation type="submission" date="2021-08" db="EMBL/GenBank/DDBJ databases">
        <title>WGS assembly of Ceratopteris richardii.</title>
        <authorList>
            <person name="Marchant D.B."/>
            <person name="Chen G."/>
            <person name="Jenkins J."/>
            <person name="Shu S."/>
            <person name="Leebens-Mack J."/>
            <person name="Grimwood J."/>
            <person name="Schmutz J."/>
            <person name="Soltis P."/>
            <person name="Soltis D."/>
            <person name="Chen Z.-H."/>
        </authorList>
    </citation>
    <scope>NUCLEOTIDE SEQUENCE</scope>
    <source>
        <strain evidence="1">Whitten #5841</strain>
        <tissue evidence="1">Leaf</tissue>
    </source>
</reference>
<dbReference type="Proteomes" id="UP000825935">
    <property type="component" value="Chromosome 8"/>
</dbReference>
<organism evidence="1 2">
    <name type="scientific">Ceratopteris richardii</name>
    <name type="common">Triangle waterfern</name>
    <dbReference type="NCBI Taxonomy" id="49495"/>
    <lineage>
        <taxon>Eukaryota</taxon>
        <taxon>Viridiplantae</taxon>
        <taxon>Streptophyta</taxon>
        <taxon>Embryophyta</taxon>
        <taxon>Tracheophyta</taxon>
        <taxon>Polypodiopsida</taxon>
        <taxon>Polypodiidae</taxon>
        <taxon>Polypodiales</taxon>
        <taxon>Pteridineae</taxon>
        <taxon>Pteridaceae</taxon>
        <taxon>Parkerioideae</taxon>
        <taxon>Ceratopteris</taxon>
    </lineage>
</organism>
<gene>
    <name evidence="1" type="ORF">KP509_08G036000</name>
</gene>
<evidence type="ECO:0000313" key="1">
    <source>
        <dbReference type="EMBL" id="KAH7431202.1"/>
    </source>
</evidence>
<sequence length="58" mass="6860">MSKKASFQRSRQKTGLPEGMEASIVTEYQRRREMKKLQCTCFHDLARGCIRKLRHAYV</sequence>